<name>A0ABY9HBD0_9MOLU</name>
<feature type="domain" description="Lipoprotein-associated type-17" evidence="2">
    <location>
        <begin position="141"/>
        <end position="227"/>
    </location>
</feature>
<dbReference type="InterPro" id="IPR007326">
    <property type="entry name" value="Lipoprotein-assoc_dom"/>
</dbReference>
<gene>
    <name evidence="3" type="ORF">Q8852_04235</name>
</gene>
<dbReference type="Pfam" id="PF04200">
    <property type="entry name" value="Lipoprotein_17"/>
    <property type="match status" value="6"/>
</dbReference>
<dbReference type="PROSITE" id="PS51257">
    <property type="entry name" value="PROKAR_LIPOPROTEIN"/>
    <property type="match status" value="1"/>
</dbReference>
<reference evidence="3" key="1">
    <citation type="submission" date="2023-08" db="EMBL/GenBank/DDBJ databases">
        <title>Complete genome sequence of Mycoplasma seminis 2200.</title>
        <authorList>
            <person name="Spergser J."/>
        </authorList>
    </citation>
    <scope>NUCLEOTIDE SEQUENCE [LARGE SCALE GENOMIC DNA]</scope>
    <source>
        <strain evidence="3">2200</strain>
    </source>
</reference>
<evidence type="ECO:0000259" key="2">
    <source>
        <dbReference type="Pfam" id="PF04200"/>
    </source>
</evidence>
<evidence type="ECO:0000256" key="1">
    <source>
        <dbReference type="SAM" id="SignalP"/>
    </source>
</evidence>
<organism evidence="3 4">
    <name type="scientific">Mycoplasma seminis</name>
    <dbReference type="NCBI Taxonomy" id="512749"/>
    <lineage>
        <taxon>Bacteria</taxon>
        <taxon>Bacillati</taxon>
        <taxon>Mycoplasmatota</taxon>
        <taxon>Mollicutes</taxon>
        <taxon>Mycoplasmataceae</taxon>
        <taxon>Mycoplasma</taxon>
    </lineage>
</organism>
<dbReference type="RefSeq" id="WP_305937931.1">
    <property type="nucleotide sequence ID" value="NZ_CP132191.1"/>
</dbReference>
<proteinExistence type="predicted"/>
<keyword evidence="3" id="KW-0449">Lipoprotein</keyword>
<evidence type="ECO:0000313" key="3">
    <source>
        <dbReference type="EMBL" id="WLP85499.1"/>
    </source>
</evidence>
<feature type="domain" description="Lipoprotein-associated type-17" evidence="2">
    <location>
        <begin position="57"/>
        <end position="139"/>
    </location>
</feature>
<feature type="domain" description="Lipoprotein-associated type-17" evidence="2">
    <location>
        <begin position="630"/>
        <end position="709"/>
    </location>
</feature>
<feature type="signal peptide" evidence="1">
    <location>
        <begin position="1"/>
        <end position="22"/>
    </location>
</feature>
<protein>
    <submittedName>
        <fullName evidence="3">Lipoprotein 17-related variable surface protein</fullName>
    </submittedName>
</protein>
<dbReference type="EMBL" id="CP132191">
    <property type="protein sequence ID" value="WLP85499.1"/>
    <property type="molecule type" value="Genomic_DNA"/>
</dbReference>
<sequence>MKKSMFLVISTASAVVSTPLLLASCESTTQKLVKQPKTNKQQVLKQKTLNELFTEGLNSVHFDLQDNDLLKLYPSEIKYQNLKITKNSSSDIIFQFSGDLIPDDVNGNLKINFYFTAKDPKTSKWIKSEVKSLSLSGFKNLKTVAQEQLNKLTYNFEDQNNTSLLPNAIVNRNKVTFSPLESDRLHVVSQFDADDENGNVTLSYKLRSFNPSYETQSISKTFSGFKTTLQDQREKELVKMNQISASLNNISLKSSIIKKQTRPRNITLEDFNLPQNESYKLSLNSITPNDDKGSLDVSFKVISNKFNDIVSNDKTITLTGLLTTEEYNKQSDASFLKTLNESFASFIYSGLAKNTTLASETLDNQYSAENNKNKVTIVSLDKSDILGRTLITYTMNATNSETNSELTSEAKTFEIDGFITQGSIQEQLDEKLSLLSSLELSSIDKPNTQASHVTKQNIVSLSDNNFDFIINSLEANDQDGSLQVSVKFVSKKNWQLHSNDKTITIDGFLTNAEIIRRSDAAFLNELNSKQVSFNFTGENKDNTLPTNATEKEKYASSIQPDVNVEILRLIPNNDLGQITIKYSLNAVNPESKNTITVSEPKEVTLSGFLTTEAHNIQQENIRLNSLLQNVTVDLNPKFNKSQNKASKLNSMDLISANLAANSNAVLKFNIIGDDENGVATIEYYLVSNSEKLVLSHSDKKIINISGFYTREQERLNKLIDSINTFDSKDISLEPSVFNKETFMGYYQDNKYAREVTKPDKLDNFINLSIENTKIIIESIKIQEDLINNDLFNLEIKFHLNSLKYNNTVSKSKTVVVNGIDLIAQKYLENYYLPKLQSLKFKSGYVVNPKICTFIQ</sequence>
<feature type="domain" description="Lipoprotein-associated type-17" evidence="2">
    <location>
        <begin position="526"/>
        <end position="610"/>
    </location>
</feature>
<keyword evidence="1" id="KW-0732">Signal</keyword>
<feature type="chain" id="PRO_5046802000" evidence="1">
    <location>
        <begin position="23"/>
        <end position="855"/>
    </location>
</feature>
<feature type="domain" description="Lipoprotein-associated type-17" evidence="2">
    <location>
        <begin position="434"/>
        <end position="510"/>
    </location>
</feature>
<keyword evidence="4" id="KW-1185">Reference proteome</keyword>
<accession>A0ABY9HBD0</accession>
<feature type="domain" description="Lipoprotein-associated type-17" evidence="2">
    <location>
        <begin position="243"/>
        <end position="323"/>
    </location>
</feature>
<dbReference type="Proteomes" id="UP001237011">
    <property type="component" value="Chromosome"/>
</dbReference>
<evidence type="ECO:0000313" key="4">
    <source>
        <dbReference type="Proteomes" id="UP001237011"/>
    </source>
</evidence>